<evidence type="ECO:0000313" key="3">
    <source>
        <dbReference type="Proteomes" id="UP000078546"/>
    </source>
</evidence>
<accession>A0A1A8W8X8</accession>
<gene>
    <name evidence="2" type="ORF">POVCU1_040350</name>
    <name evidence="1" type="ORF">POVCU2_0043690</name>
</gene>
<evidence type="ECO:0000313" key="1">
    <source>
        <dbReference type="EMBL" id="SBS87634.1"/>
    </source>
</evidence>
<evidence type="ECO:0000313" key="4">
    <source>
        <dbReference type="Proteomes" id="UP000078560"/>
    </source>
</evidence>
<proteinExistence type="predicted"/>
<dbReference type="EMBL" id="FLQU01000585">
    <property type="protein sequence ID" value="SBS87634.1"/>
    <property type="molecule type" value="Genomic_DNA"/>
</dbReference>
<dbReference type="AlphaFoldDB" id="A0A1A8W8X8"/>
<dbReference type="Proteomes" id="UP000078560">
    <property type="component" value="Unassembled WGS sequence"/>
</dbReference>
<dbReference type="Proteomes" id="UP000078546">
    <property type="component" value="Unassembled WGS sequence"/>
</dbReference>
<organism evidence="1 4">
    <name type="scientific">Plasmodium ovale curtisi</name>
    <dbReference type="NCBI Taxonomy" id="864141"/>
    <lineage>
        <taxon>Eukaryota</taxon>
        <taxon>Sar</taxon>
        <taxon>Alveolata</taxon>
        <taxon>Apicomplexa</taxon>
        <taxon>Aconoidasida</taxon>
        <taxon>Haemosporida</taxon>
        <taxon>Plasmodiidae</taxon>
        <taxon>Plasmodium</taxon>
        <taxon>Plasmodium (Plasmodium)</taxon>
    </lineage>
</organism>
<reference evidence="3 4" key="1">
    <citation type="submission" date="2016-05" db="EMBL/GenBank/DDBJ databases">
        <authorList>
            <person name="Naeem Raeece"/>
        </authorList>
    </citation>
    <scope>NUCLEOTIDE SEQUENCE [LARGE SCALE GENOMIC DNA]</scope>
</reference>
<evidence type="ECO:0000313" key="2">
    <source>
        <dbReference type="EMBL" id="SBS97716.1"/>
    </source>
</evidence>
<name>A0A1A8W8X8_PLAOA</name>
<reference evidence="1" key="2">
    <citation type="submission" date="2016-05" db="EMBL/GenBank/DDBJ databases">
        <authorList>
            <person name="Lavstsen T."/>
            <person name="Jespersen J.S."/>
        </authorList>
    </citation>
    <scope>NUCLEOTIDE SEQUENCE [LARGE SCALE GENOMIC DNA]</scope>
</reference>
<dbReference type="EMBL" id="FLQV01000745">
    <property type="protein sequence ID" value="SBS97716.1"/>
    <property type="molecule type" value="Genomic_DNA"/>
</dbReference>
<sequence length="70" mass="8051">MQFQKMLSQKHLATGKFDMEEVTRCILNYLPSSLTCTNAYSKLVDILLKHKDELGEMVKNSYATILEDSH</sequence>
<protein>
    <submittedName>
        <fullName evidence="1">Uncharacterized protein</fullName>
    </submittedName>
</protein>